<dbReference type="PANTHER" id="PTHR46791:SF14">
    <property type="match status" value="1"/>
</dbReference>
<dbReference type="STRING" id="48699.ENSPLAP00000007633"/>
<dbReference type="InterPro" id="IPR058913">
    <property type="entry name" value="Integrase_dom_put"/>
</dbReference>
<reference evidence="2" key="1">
    <citation type="submission" date="2025-08" db="UniProtKB">
        <authorList>
            <consortium name="Ensembl"/>
        </authorList>
    </citation>
    <scope>IDENTIFICATION</scope>
</reference>
<protein>
    <submittedName>
        <fullName evidence="2">Zmp:0000000984</fullName>
    </submittedName>
</protein>
<evidence type="ECO:0000313" key="3">
    <source>
        <dbReference type="Proteomes" id="UP000261500"/>
    </source>
</evidence>
<reference evidence="2" key="2">
    <citation type="submission" date="2025-09" db="UniProtKB">
        <authorList>
            <consortium name="Ensembl"/>
        </authorList>
    </citation>
    <scope>IDENTIFICATION</scope>
</reference>
<dbReference type="InterPro" id="IPR036397">
    <property type="entry name" value="RNaseH_sf"/>
</dbReference>
<dbReference type="Ensembl" id="ENSPLAT00000004237.1">
    <property type="protein sequence ID" value="ENSPLAP00000007633.1"/>
    <property type="gene ID" value="ENSPLAG00000010030.1"/>
</dbReference>
<dbReference type="GO" id="GO:0003676">
    <property type="term" value="F:nucleic acid binding"/>
    <property type="evidence" value="ECO:0007669"/>
    <property type="project" value="InterPro"/>
</dbReference>
<proteinExistence type="predicted"/>
<dbReference type="AlphaFoldDB" id="A0A3B3U405"/>
<dbReference type="PANTHER" id="PTHR46791">
    <property type="entry name" value="EXPRESSED PROTEIN"/>
    <property type="match status" value="1"/>
</dbReference>
<dbReference type="Gene3D" id="3.30.420.10">
    <property type="entry name" value="Ribonuclease H-like superfamily/Ribonuclease H"/>
    <property type="match status" value="1"/>
</dbReference>
<keyword evidence="3" id="KW-1185">Reference proteome</keyword>
<evidence type="ECO:0000259" key="1">
    <source>
        <dbReference type="Pfam" id="PF24764"/>
    </source>
</evidence>
<evidence type="ECO:0000313" key="2">
    <source>
        <dbReference type="Ensembl" id="ENSPLAP00000007633.1"/>
    </source>
</evidence>
<dbReference type="Proteomes" id="UP000261500">
    <property type="component" value="Unplaced"/>
</dbReference>
<dbReference type="GeneTree" id="ENSGT01060000248575"/>
<organism evidence="2 3">
    <name type="scientific">Poecilia latipinna</name>
    <name type="common">sailfin molly</name>
    <dbReference type="NCBI Taxonomy" id="48699"/>
    <lineage>
        <taxon>Eukaryota</taxon>
        <taxon>Metazoa</taxon>
        <taxon>Chordata</taxon>
        <taxon>Craniata</taxon>
        <taxon>Vertebrata</taxon>
        <taxon>Euteleostomi</taxon>
        <taxon>Actinopterygii</taxon>
        <taxon>Neopterygii</taxon>
        <taxon>Teleostei</taxon>
        <taxon>Neoteleostei</taxon>
        <taxon>Acanthomorphata</taxon>
        <taxon>Ovalentaria</taxon>
        <taxon>Atherinomorphae</taxon>
        <taxon>Cyprinodontiformes</taxon>
        <taxon>Poeciliidae</taxon>
        <taxon>Poeciliinae</taxon>
        <taxon>Poecilia</taxon>
    </lineage>
</organism>
<sequence length="384" mass="44773">MANLQELVKFYFMLGLRHGEILMLLRTVDDVIISMSTLRRTLEKMGLHRRKNHSDPLDVAAFLIDQLESYGSLHGYKFHHLKCIQQGYVVSQTTVRHLLKFLDPSGVEQRRRRRLMRRVYLNPGPNFMWHVDSYDKLKPFGICINGAIDGFSRQMIWLHAFSTSSDPKVIAGYFIAEVERRMGTPARIRADFGTENVTMAEMQKFLRWTADPSASNCFISGSSNHNQRIESWWGFLRTHHAQFWMNRFHNLKENDYFSGDFLDKQLVLFTCLKIVEEELQMVCHLWNTHIIRHSRNTVAPSGRPVLMYTIPHLFGGQQYLVEVSQEAVDACKEECRQRGAYPCDETVFSLCCHIMSENFLLAPSTADEAIELYKFLRTYIRMTL</sequence>
<dbReference type="Pfam" id="PF24764">
    <property type="entry name" value="rva_4"/>
    <property type="match status" value="1"/>
</dbReference>
<accession>A0A3B3U405</accession>
<name>A0A3B3U405_9TELE</name>
<feature type="domain" description="Integrase core" evidence="1">
    <location>
        <begin position="119"/>
        <end position="297"/>
    </location>
</feature>